<dbReference type="InterPro" id="IPR000340">
    <property type="entry name" value="Dual-sp_phosphatase_cat-dom"/>
</dbReference>
<evidence type="ECO:0000313" key="3">
    <source>
        <dbReference type="Proteomes" id="UP000019063"/>
    </source>
</evidence>
<organism evidence="2 3">
    <name type="scientific">Roseivivax marinus</name>
    <dbReference type="NCBI Taxonomy" id="1379903"/>
    <lineage>
        <taxon>Bacteria</taxon>
        <taxon>Pseudomonadati</taxon>
        <taxon>Pseudomonadota</taxon>
        <taxon>Alphaproteobacteria</taxon>
        <taxon>Rhodobacterales</taxon>
        <taxon>Roseobacteraceae</taxon>
        <taxon>Roseivivax</taxon>
    </lineage>
</organism>
<dbReference type="InterPro" id="IPR000387">
    <property type="entry name" value="Tyr_Pase_dom"/>
</dbReference>
<gene>
    <name evidence="2" type="ORF">ATO8_17770</name>
</gene>
<dbReference type="PROSITE" id="PS00383">
    <property type="entry name" value="TYR_PHOSPHATASE_1"/>
    <property type="match status" value="1"/>
</dbReference>
<comment type="caution">
    <text evidence="2">The sequence shown here is derived from an EMBL/GenBank/DDBJ whole genome shotgun (WGS) entry which is preliminary data.</text>
</comment>
<dbReference type="PANTHER" id="PTHR23339">
    <property type="entry name" value="TYROSINE SPECIFIC PROTEIN PHOSPHATASE AND DUAL SPECIFICITY PROTEIN PHOSPHATASE"/>
    <property type="match status" value="1"/>
</dbReference>
<evidence type="ECO:0000259" key="1">
    <source>
        <dbReference type="PROSITE" id="PS50056"/>
    </source>
</evidence>
<keyword evidence="3" id="KW-1185">Reference proteome</keyword>
<evidence type="ECO:0000313" key="2">
    <source>
        <dbReference type="EMBL" id="ETW11340.1"/>
    </source>
</evidence>
<dbReference type="SMART" id="SM00404">
    <property type="entry name" value="PTPc_motif"/>
    <property type="match status" value="1"/>
</dbReference>
<dbReference type="InterPro" id="IPR050561">
    <property type="entry name" value="PTP"/>
</dbReference>
<dbReference type="FunFam" id="3.90.190.10:FF:000157">
    <property type="entry name" value="Protein-tyrosine phosphatase"/>
    <property type="match status" value="1"/>
</dbReference>
<dbReference type="InterPro" id="IPR029021">
    <property type="entry name" value="Prot-tyrosine_phosphatase-like"/>
</dbReference>
<proteinExistence type="predicted"/>
<accession>W4HH88</accession>
<dbReference type="STRING" id="1379903.ATO8_17770"/>
<dbReference type="RefSeq" id="WP_043846504.1">
    <property type="nucleotide sequence ID" value="NZ_AQQW01000013.1"/>
</dbReference>
<dbReference type="EMBL" id="AQQW01000013">
    <property type="protein sequence ID" value="ETW11340.1"/>
    <property type="molecule type" value="Genomic_DNA"/>
</dbReference>
<name>W4HH88_9RHOB</name>
<dbReference type="eggNOG" id="COG2453">
    <property type="taxonomic scope" value="Bacteria"/>
</dbReference>
<dbReference type="Gene3D" id="3.90.190.10">
    <property type="entry name" value="Protein tyrosine phosphatase superfamily"/>
    <property type="match status" value="1"/>
</dbReference>
<dbReference type="InterPro" id="IPR016130">
    <property type="entry name" value="Tyr_Pase_AS"/>
</dbReference>
<dbReference type="Pfam" id="PF00782">
    <property type="entry name" value="DSPc"/>
    <property type="match status" value="1"/>
</dbReference>
<dbReference type="PROSITE" id="PS50056">
    <property type="entry name" value="TYR_PHOSPHATASE_2"/>
    <property type="match status" value="1"/>
</dbReference>
<sequence>MTVIHALPVGGGILALAPMPGADGDFAADLAHILDWTPALVISLATTNEMAAAGAGDLGPRLQQRATRWLHIPVPDMEAPDDEATALWADASRFACRALTGGGRVLIHCKAGIGRSGMAALRLMIEAGEAPDEALDRLRAVRPGAVETDAQLHWAMSAPREAARFVRGKG</sequence>
<dbReference type="InterPro" id="IPR003595">
    <property type="entry name" value="Tyr_Pase_cat"/>
</dbReference>
<reference evidence="2 3" key="1">
    <citation type="journal article" date="2014" name="Antonie Van Leeuwenhoek">
        <title>Roseivivax atlanticus sp. nov., isolated from surface seawater of the Atlantic Ocean.</title>
        <authorList>
            <person name="Li G."/>
            <person name="Lai Q."/>
            <person name="Liu X."/>
            <person name="Sun F."/>
            <person name="Shao Z."/>
        </authorList>
    </citation>
    <scope>NUCLEOTIDE SEQUENCE [LARGE SCALE GENOMIC DNA]</scope>
    <source>
        <strain evidence="2 3">22II-s10s</strain>
    </source>
</reference>
<dbReference type="Proteomes" id="UP000019063">
    <property type="component" value="Unassembled WGS sequence"/>
</dbReference>
<feature type="domain" description="Tyrosine specific protein phosphatases" evidence="1">
    <location>
        <begin position="102"/>
        <end position="153"/>
    </location>
</feature>
<protein>
    <submittedName>
        <fullName evidence="2">Phosphatase-like protein</fullName>
    </submittedName>
</protein>
<dbReference type="SUPFAM" id="SSF52799">
    <property type="entry name" value="(Phosphotyrosine protein) phosphatases II"/>
    <property type="match status" value="1"/>
</dbReference>
<dbReference type="AlphaFoldDB" id="W4HH88"/>